<evidence type="ECO:0000313" key="1">
    <source>
        <dbReference type="EMBL" id="SPC78449.1"/>
    </source>
</evidence>
<dbReference type="PANTHER" id="PTHR36617:SF15">
    <property type="entry name" value="REVERSE TRANSCRIPTASE ZINC-BINDING DOMAIN-CONTAINING PROTEIN"/>
    <property type="match status" value="1"/>
</dbReference>
<proteinExistence type="predicted"/>
<gene>
    <name evidence="1" type="ORF">FSB_LOCUS6331</name>
</gene>
<accession>A0A2N9EV50</accession>
<dbReference type="AlphaFoldDB" id="A0A2N9EV50"/>
<reference evidence="1" key="1">
    <citation type="submission" date="2018-02" db="EMBL/GenBank/DDBJ databases">
        <authorList>
            <person name="Cohen D.B."/>
            <person name="Kent A.D."/>
        </authorList>
    </citation>
    <scope>NUCLEOTIDE SEQUENCE</scope>
</reference>
<protein>
    <recommendedName>
        <fullName evidence="2">Reverse transcriptase zinc-binding domain-containing protein</fullName>
    </recommendedName>
</protein>
<name>A0A2N9EV50_FAGSY</name>
<evidence type="ECO:0008006" key="2">
    <source>
        <dbReference type="Google" id="ProtNLM"/>
    </source>
</evidence>
<sequence length="219" mass="25195">MGRENWLKPHLVRWDTICSPVAHGGLGVRKLRAFNQALLEKWLWRYGLEWNRLGRRVLVAKYGSSDGGWYSNNVYGPHGYGLWKGIMMGWDKYAQSLGFQVGRGDRIRFWHDCWYGDTPLKEAFPVLFDCASNRDATIDSILIHRILLGGLFDIHSIYHAIQDPPRGFGIHWVLSKTVVDLLFGWHNMLGRCGVNAIIAFFRDVAKPKSFSRMLYLGLI</sequence>
<dbReference type="PANTHER" id="PTHR36617">
    <property type="entry name" value="PROTEIN, PUTATIVE-RELATED"/>
    <property type="match status" value="1"/>
</dbReference>
<organism evidence="1">
    <name type="scientific">Fagus sylvatica</name>
    <name type="common">Beechnut</name>
    <dbReference type="NCBI Taxonomy" id="28930"/>
    <lineage>
        <taxon>Eukaryota</taxon>
        <taxon>Viridiplantae</taxon>
        <taxon>Streptophyta</taxon>
        <taxon>Embryophyta</taxon>
        <taxon>Tracheophyta</taxon>
        <taxon>Spermatophyta</taxon>
        <taxon>Magnoliopsida</taxon>
        <taxon>eudicotyledons</taxon>
        <taxon>Gunneridae</taxon>
        <taxon>Pentapetalae</taxon>
        <taxon>rosids</taxon>
        <taxon>fabids</taxon>
        <taxon>Fagales</taxon>
        <taxon>Fagaceae</taxon>
        <taxon>Fagus</taxon>
    </lineage>
</organism>
<dbReference type="EMBL" id="OIVN01000334">
    <property type="protein sequence ID" value="SPC78449.1"/>
    <property type="molecule type" value="Genomic_DNA"/>
</dbReference>